<gene>
    <name evidence="1" type="ORF">HPB50_008924</name>
</gene>
<reference evidence="1" key="1">
    <citation type="submission" date="2020-05" db="EMBL/GenBank/DDBJ databases">
        <title>Large-scale comparative analyses of tick genomes elucidate their genetic diversity and vector capacities.</title>
        <authorList>
            <person name="Jia N."/>
            <person name="Wang J."/>
            <person name="Shi W."/>
            <person name="Du L."/>
            <person name="Sun Y."/>
            <person name="Zhan W."/>
            <person name="Jiang J."/>
            <person name="Wang Q."/>
            <person name="Zhang B."/>
            <person name="Ji P."/>
            <person name="Sakyi L.B."/>
            <person name="Cui X."/>
            <person name="Yuan T."/>
            <person name="Jiang B."/>
            <person name="Yang W."/>
            <person name="Lam T.T.-Y."/>
            <person name="Chang Q."/>
            <person name="Ding S."/>
            <person name="Wang X."/>
            <person name="Zhu J."/>
            <person name="Ruan X."/>
            <person name="Zhao L."/>
            <person name="Wei J."/>
            <person name="Que T."/>
            <person name="Du C."/>
            <person name="Cheng J."/>
            <person name="Dai P."/>
            <person name="Han X."/>
            <person name="Huang E."/>
            <person name="Gao Y."/>
            <person name="Liu J."/>
            <person name="Shao H."/>
            <person name="Ye R."/>
            <person name="Li L."/>
            <person name="Wei W."/>
            <person name="Wang X."/>
            <person name="Wang C."/>
            <person name="Yang T."/>
            <person name="Huo Q."/>
            <person name="Li W."/>
            <person name="Guo W."/>
            <person name="Chen H."/>
            <person name="Zhou L."/>
            <person name="Ni X."/>
            <person name="Tian J."/>
            <person name="Zhou Y."/>
            <person name="Sheng Y."/>
            <person name="Liu T."/>
            <person name="Pan Y."/>
            <person name="Xia L."/>
            <person name="Li J."/>
            <person name="Zhao F."/>
            <person name="Cao W."/>
        </authorList>
    </citation>
    <scope>NUCLEOTIDE SEQUENCE</scope>
    <source>
        <strain evidence="1">Hyas-2018</strain>
    </source>
</reference>
<protein>
    <submittedName>
        <fullName evidence="1">Uncharacterized protein</fullName>
    </submittedName>
</protein>
<dbReference type="EMBL" id="CM023481">
    <property type="protein sequence ID" value="KAH6945548.1"/>
    <property type="molecule type" value="Genomic_DNA"/>
</dbReference>
<accession>A0ACB7TF12</accession>
<evidence type="ECO:0000313" key="1">
    <source>
        <dbReference type="EMBL" id="KAH6945548.1"/>
    </source>
</evidence>
<keyword evidence="2" id="KW-1185">Reference proteome</keyword>
<proteinExistence type="predicted"/>
<name>A0ACB7TF12_HYAAI</name>
<sequence>MEVMHEKYKKLEMTACALNSVEHHKDFRRDEDMLPVATRFLLPVEQRRPSPFQNISYRETGTKRKTQSLRPILLNQAKNSPLVCQRRAYTTEFRRNSLSESSLEEMSFSNEGMAHEVVDPRHHKSTVFDEHSRKTFAPYWQDRHVGAAVMPSDAVRLINLEHDHEEELKSSPQSNIEMICNEFDPLSENGKQCASEQLNSENSGFSPFR</sequence>
<evidence type="ECO:0000313" key="2">
    <source>
        <dbReference type="Proteomes" id="UP000821845"/>
    </source>
</evidence>
<comment type="caution">
    <text evidence="1">The sequence shown here is derived from an EMBL/GenBank/DDBJ whole genome shotgun (WGS) entry which is preliminary data.</text>
</comment>
<organism evidence="1 2">
    <name type="scientific">Hyalomma asiaticum</name>
    <name type="common">Tick</name>
    <dbReference type="NCBI Taxonomy" id="266040"/>
    <lineage>
        <taxon>Eukaryota</taxon>
        <taxon>Metazoa</taxon>
        <taxon>Ecdysozoa</taxon>
        <taxon>Arthropoda</taxon>
        <taxon>Chelicerata</taxon>
        <taxon>Arachnida</taxon>
        <taxon>Acari</taxon>
        <taxon>Parasitiformes</taxon>
        <taxon>Ixodida</taxon>
        <taxon>Ixodoidea</taxon>
        <taxon>Ixodidae</taxon>
        <taxon>Hyalomminae</taxon>
        <taxon>Hyalomma</taxon>
    </lineage>
</organism>
<dbReference type="Proteomes" id="UP000821845">
    <property type="component" value="Chromosome 1"/>
</dbReference>